<feature type="chain" id="PRO_5045222387" evidence="2">
    <location>
        <begin position="26"/>
        <end position="521"/>
    </location>
</feature>
<dbReference type="InterPro" id="IPR012338">
    <property type="entry name" value="Beta-lactam/transpept-like"/>
</dbReference>
<dbReference type="GO" id="GO:0016787">
    <property type="term" value="F:hydrolase activity"/>
    <property type="evidence" value="ECO:0007669"/>
    <property type="project" value="UniProtKB-KW"/>
</dbReference>
<feature type="domain" description="Beta-lactamase-related" evidence="3">
    <location>
        <begin position="37"/>
        <end position="363"/>
    </location>
</feature>
<dbReference type="InterPro" id="IPR050491">
    <property type="entry name" value="AmpC-like"/>
</dbReference>
<proteinExistence type="predicted"/>
<evidence type="ECO:0000256" key="1">
    <source>
        <dbReference type="SAM" id="Phobius"/>
    </source>
</evidence>
<feature type="transmembrane region" description="Helical" evidence="1">
    <location>
        <begin position="391"/>
        <end position="412"/>
    </location>
</feature>
<dbReference type="PANTHER" id="PTHR46825:SF9">
    <property type="entry name" value="BETA-LACTAMASE-RELATED DOMAIN-CONTAINING PROTEIN"/>
    <property type="match status" value="1"/>
</dbReference>
<keyword evidence="1" id="KW-0812">Transmembrane</keyword>
<feature type="signal peptide" evidence="2">
    <location>
        <begin position="1"/>
        <end position="25"/>
    </location>
</feature>
<evidence type="ECO:0000313" key="4">
    <source>
        <dbReference type="EMBL" id="MFD2413666.1"/>
    </source>
</evidence>
<evidence type="ECO:0000259" key="3">
    <source>
        <dbReference type="Pfam" id="PF00144"/>
    </source>
</evidence>
<reference evidence="5" key="1">
    <citation type="journal article" date="2019" name="Int. J. Syst. Evol. Microbiol.">
        <title>The Global Catalogue of Microorganisms (GCM) 10K type strain sequencing project: providing services to taxonomists for standard genome sequencing and annotation.</title>
        <authorList>
            <consortium name="The Broad Institute Genomics Platform"/>
            <consortium name="The Broad Institute Genome Sequencing Center for Infectious Disease"/>
            <person name="Wu L."/>
            <person name="Ma J."/>
        </authorList>
    </citation>
    <scope>NUCLEOTIDE SEQUENCE [LARGE SCALE GENOMIC DNA]</scope>
    <source>
        <strain evidence="5">CCM 8725</strain>
    </source>
</reference>
<keyword evidence="1" id="KW-1133">Transmembrane helix</keyword>
<dbReference type="Gene3D" id="3.40.710.10">
    <property type="entry name" value="DD-peptidase/beta-lactamase superfamily"/>
    <property type="match status" value="1"/>
</dbReference>
<dbReference type="SUPFAM" id="SSF56601">
    <property type="entry name" value="beta-lactamase/transpeptidase-like"/>
    <property type="match status" value="1"/>
</dbReference>
<dbReference type="RefSeq" id="WP_209993043.1">
    <property type="nucleotide sequence ID" value="NZ_JBHSVQ010000001.1"/>
</dbReference>
<dbReference type="EC" id="3.-.-.-" evidence="4"/>
<feature type="transmembrane region" description="Helical" evidence="1">
    <location>
        <begin position="465"/>
        <end position="491"/>
    </location>
</feature>
<name>A0ABW5FI83_9BACL</name>
<keyword evidence="1" id="KW-0472">Membrane</keyword>
<keyword evidence="5" id="KW-1185">Reference proteome</keyword>
<dbReference type="Proteomes" id="UP001597448">
    <property type="component" value="Unassembled WGS sequence"/>
</dbReference>
<dbReference type="InterPro" id="IPR001466">
    <property type="entry name" value="Beta-lactam-related"/>
</dbReference>
<feature type="transmembrane region" description="Helical" evidence="1">
    <location>
        <begin position="432"/>
        <end position="453"/>
    </location>
</feature>
<dbReference type="EMBL" id="JBHUKY010000072">
    <property type="protein sequence ID" value="MFD2413666.1"/>
    <property type="molecule type" value="Genomic_DNA"/>
</dbReference>
<keyword evidence="2" id="KW-0732">Signal</keyword>
<evidence type="ECO:0000256" key="2">
    <source>
        <dbReference type="SAM" id="SignalP"/>
    </source>
</evidence>
<gene>
    <name evidence="4" type="ORF">ACFSX3_27730</name>
</gene>
<protein>
    <submittedName>
        <fullName evidence="4">Serine hydrolase domain-containing protein</fullName>
        <ecNumber evidence="4">3.-.-.-</ecNumber>
    </submittedName>
</protein>
<dbReference type="Pfam" id="PF00144">
    <property type="entry name" value="Beta-lactamase"/>
    <property type="match status" value="1"/>
</dbReference>
<evidence type="ECO:0000313" key="5">
    <source>
        <dbReference type="Proteomes" id="UP001597448"/>
    </source>
</evidence>
<accession>A0ABW5FI83</accession>
<keyword evidence="4" id="KW-0378">Hydrolase</keyword>
<dbReference type="PANTHER" id="PTHR46825">
    <property type="entry name" value="D-ALANYL-D-ALANINE-CARBOXYPEPTIDASE/ENDOPEPTIDASE AMPH"/>
    <property type="match status" value="1"/>
</dbReference>
<organism evidence="4 5">
    <name type="scientific">Paenibacillus rhizoplanae</name>
    <dbReference type="NCBI Taxonomy" id="1917181"/>
    <lineage>
        <taxon>Bacteria</taxon>
        <taxon>Bacillati</taxon>
        <taxon>Bacillota</taxon>
        <taxon>Bacilli</taxon>
        <taxon>Bacillales</taxon>
        <taxon>Paenibacillaceae</taxon>
        <taxon>Paenibacillus</taxon>
    </lineage>
</organism>
<comment type="caution">
    <text evidence="4">The sequence shown here is derived from an EMBL/GenBank/DDBJ whole genome shotgun (WGS) entry which is preliminary data.</text>
</comment>
<sequence>MNRLLIKMLCACMLLGIAAMPPASANTANSGISAESVDKYVLKLMDQMDLPGVSVAVLRGDKTYVKGYGKADASRNIPVTPDTLFEIGSNSKAFTSVGLLLLVERGLVDLEAPVTRYLPWLTLQAKGEAAEPTVGHFLNQTSGLGSDSVARIDPSTEDTALQDTVRGLSENPLWSKPGTQFLYSTGNYDVLGAIIEAVSGMSYESYMSAEIFQPLGLELTTAGRAILQGGKEISQGYKPGLIGNREYQAPVYRGNTPAGYILSSATDMARWLNLQMNPAAAPSALGGAIARAQIPDETVKATLTPPYITSFRYGGGWLVFNKGDHTLFSHGGNNPNFSSYVLFDPVQQIGVAVLGNRNTTATYAICEGLYALQQDLSPAAAPMDTMDTANLAGQIMILICTALCLWLLYAWVKDLRLIRNGRRLRRRPSFSLYAKTSGLVILAALIMGVAWYIPKMLFWGYPWRFIVVWAPFTIVPAMIMTAITGTMFSALRLLKMWFPLYPAGLTDNQTQPQVIQEEASL</sequence>